<dbReference type="EMBL" id="CP098023">
    <property type="protein sequence ID" value="WKD50066.1"/>
    <property type="molecule type" value="Genomic_DNA"/>
</dbReference>
<keyword evidence="3" id="KW-1185">Reference proteome</keyword>
<feature type="transmembrane region" description="Helical" evidence="1">
    <location>
        <begin position="101"/>
        <end position="122"/>
    </location>
</feature>
<dbReference type="RefSeq" id="WP_301416004.1">
    <property type="nucleotide sequence ID" value="NZ_CP098023.1"/>
</dbReference>
<feature type="transmembrane region" description="Helical" evidence="1">
    <location>
        <begin position="32"/>
        <end position="56"/>
    </location>
</feature>
<evidence type="ECO:0000313" key="2">
    <source>
        <dbReference type="EMBL" id="WKD50066.1"/>
    </source>
</evidence>
<feature type="transmembrane region" description="Helical" evidence="1">
    <location>
        <begin position="7"/>
        <end position="26"/>
    </location>
</feature>
<evidence type="ECO:0000256" key="1">
    <source>
        <dbReference type="SAM" id="Phobius"/>
    </source>
</evidence>
<proteinExistence type="predicted"/>
<evidence type="ECO:0000313" key="3">
    <source>
        <dbReference type="Proteomes" id="UP001321520"/>
    </source>
</evidence>
<feature type="transmembrane region" description="Helical" evidence="1">
    <location>
        <begin position="68"/>
        <end position="89"/>
    </location>
</feature>
<protein>
    <submittedName>
        <fullName evidence="2">Uncharacterized protein</fullName>
    </submittedName>
</protein>
<keyword evidence="1" id="KW-0812">Transmembrane</keyword>
<sequence>MVSAVGVIVTGYLAAIAIPKAFFLWLQEHLSLDLGFVLITIVQQILGFGFLFLAAGYFATKRLCLSPIISVLCVLIGFWLYLVVGLALVYETPISNPIPTLITLVFITLGVHLLFLVLGVVLGNRDNTTMRAASA</sequence>
<dbReference type="Proteomes" id="UP001321520">
    <property type="component" value="Chromosome"/>
</dbReference>
<name>A0ABY9ECH7_9GAMM</name>
<gene>
    <name evidence="2" type="ORF">M8T91_01160</name>
</gene>
<keyword evidence="1" id="KW-1133">Transmembrane helix</keyword>
<reference evidence="2 3" key="1">
    <citation type="submission" date="2022-05" db="EMBL/GenBank/DDBJ databases">
        <title>Microbulbifer sp. nov., isolated from sponge.</title>
        <authorList>
            <person name="Gao L."/>
        </authorList>
    </citation>
    <scope>NUCLEOTIDE SEQUENCE [LARGE SCALE GENOMIC DNA]</scope>
    <source>
        <strain evidence="2 3">MI-G</strain>
    </source>
</reference>
<accession>A0ABY9ECH7</accession>
<organism evidence="2 3">
    <name type="scientific">Microbulbifer spongiae</name>
    <dbReference type="NCBI Taxonomy" id="2944933"/>
    <lineage>
        <taxon>Bacteria</taxon>
        <taxon>Pseudomonadati</taxon>
        <taxon>Pseudomonadota</taxon>
        <taxon>Gammaproteobacteria</taxon>
        <taxon>Cellvibrionales</taxon>
        <taxon>Microbulbiferaceae</taxon>
        <taxon>Microbulbifer</taxon>
    </lineage>
</organism>
<keyword evidence="1" id="KW-0472">Membrane</keyword>